<accession>A0A4V3ETS4</accession>
<evidence type="ECO:0000256" key="3">
    <source>
        <dbReference type="ARBA" id="ARBA00012782"/>
    </source>
</evidence>
<comment type="caution">
    <text evidence="11">The sequence shown here is derived from an EMBL/GenBank/DDBJ whole genome shotgun (WGS) entry which is preliminary data.</text>
</comment>
<name>A0A4V3ETS4_9CLOT</name>
<dbReference type="EMBL" id="SOAZ01000001">
    <property type="protein sequence ID" value="TDT63675.1"/>
    <property type="molecule type" value="Genomic_DNA"/>
</dbReference>
<sequence length="590" mass="64312">MKIAFNKTDDITIKDRLRKKIAVAGRNELADIVIRNGKIVDVFNGEIIHSDVALVDGVIAGIGHYDGKKIIDAEGRYVCPSFIDGHVHIESSMVTPKEFAKVLLLHGVTAAVADPHEIANVCGIDGIKYMLNESRDLPFDFYFMLPSCVPSVPFEHSGEELNKDDLEPFLNHPNVLGLAEVMDYPAVLNGEESITDKIMAARKANAKIDGHGAGLNCYGINVYRTAGISTDHECVSVNEAKERIQRGMYVMIREGTAAKNLDGLIDVVTPYNSRRCIFVTDDKHVDELVRDGSVDNNIRLAIKKGLPPITAIQMASLNTAECFGLHTKGAVAPGYDADLLLLDDLKTVKVHSVFKNGRIIVENGILKENCFKSNEISLSSGVKDTLHLPKLSLRDFRIPLKGKSAHVIGIIPNSILTEHLIEDVEAENGFFKASVERDQLKIAVIERHKLRGCIGLGIVKGFKIKCGAIASTVAHDSHNLIIVGTNDSDMIFAAQELEKLHGGITVVRNGEVLASLPLPVAGLISEFGFDEVVHQLEKLNEAVHSIGASSFFNPFLTLSFLALPVVPELKITDDGLFDVKAFKHIEVSAG</sequence>
<proteinExistence type="inferred from homology"/>
<evidence type="ECO:0000313" key="11">
    <source>
        <dbReference type="EMBL" id="TDT63675.1"/>
    </source>
</evidence>
<evidence type="ECO:0000259" key="9">
    <source>
        <dbReference type="Pfam" id="PF01979"/>
    </source>
</evidence>
<evidence type="ECO:0000313" key="12">
    <source>
        <dbReference type="Proteomes" id="UP000295325"/>
    </source>
</evidence>
<evidence type="ECO:0000256" key="2">
    <source>
        <dbReference type="ARBA" id="ARBA00006773"/>
    </source>
</evidence>
<feature type="domain" description="Adenine deaminase C-terminal" evidence="10">
    <location>
        <begin position="415"/>
        <end position="583"/>
    </location>
</feature>
<dbReference type="AlphaFoldDB" id="A0A4V3ETS4"/>
<gene>
    <name evidence="8" type="primary">ade</name>
    <name evidence="11" type="ORF">EDD71_101102</name>
</gene>
<dbReference type="FunFam" id="3.20.20.140:FF:000016">
    <property type="entry name" value="Adenine deaminase"/>
    <property type="match status" value="1"/>
</dbReference>
<dbReference type="PANTHER" id="PTHR11113">
    <property type="entry name" value="N-ACETYLGLUCOSAMINE-6-PHOSPHATE DEACETYLASE"/>
    <property type="match status" value="1"/>
</dbReference>
<dbReference type="HAMAP" id="MF_01518">
    <property type="entry name" value="Adenine_deamin"/>
    <property type="match status" value="1"/>
</dbReference>
<dbReference type="Gene3D" id="3.20.20.140">
    <property type="entry name" value="Metal-dependent hydrolases"/>
    <property type="match status" value="1"/>
</dbReference>
<protein>
    <recommendedName>
        <fullName evidence="7 8">Adenine deaminase</fullName>
        <shortName evidence="8">Adenase</shortName>
        <shortName evidence="8">Adenine aminase</shortName>
        <ecNumber evidence="3 8">3.5.4.2</ecNumber>
    </recommendedName>
</protein>
<dbReference type="RefSeq" id="WP_243116343.1">
    <property type="nucleotide sequence ID" value="NZ_SOAZ01000001.1"/>
</dbReference>
<dbReference type="GO" id="GO:0006146">
    <property type="term" value="P:adenine catabolic process"/>
    <property type="evidence" value="ECO:0007669"/>
    <property type="project" value="InterPro"/>
</dbReference>
<dbReference type="SUPFAM" id="SSF51338">
    <property type="entry name" value="Composite domain of metallo-dependent hydrolases"/>
    <property type="match status" value="1"/>
</dbReference>
<evidence type="ECO:0000256" key="7">
    <source>
        <dbReference type="ARBA" id="ARBA00069718"/>
    </source>
</evidence>
<dbReference type="EC" id="3.5.4.2" evidence="3 8"/>
<comment type="similarity">
    <text evidence="2 8">Belongs to the metallo-dependent hydrolases superfamily. Adenine deaminase family.</text>
</comment>
<keyword evidence="5 8" id="KW-0464">Manganese</keyword>
<evidence type="ECO:0000256" key="6">
    <source>
        <dbReference type="ARBA" id="ARBA00047720"/>
    </source>
</evidence>
<dbReference type="Pfam" id="PF13382">
    <property type="entry name" value="Adenine_deam_C"/>
    <property type="match status" value="1"/>
</dbReference>
<feature type="domain" description="Amidohydrolase-related" evidence="9">
    <location>
        <begin position="77"/>
        <end position="359"/>
    </location>
</feature>
<dbReference type="SUPFAM" id="SSF51556">
    <property type="entry name" value="Metallo-dependent hydrolases"/>
    <property type="match status" value="1"/>
</dbReference>
<reference evidence="11 12" key="1">
    <citation type="submission" date="2019-03" db="EMBL/GenBank/DDBJ databases">
        <title>Genomic Encyclopedia of Type Strains, Phase IV (KMG-IV): sequencing the most valuable type-strain genomes for metagenomic binning, comparative biology and taxonomic classification.</title>
        <authorList>
            <person name="Goeker M."/>
        </authorList>
    </citation>
    <scope>NUCLEOTIDE SEQUENCE [LARGE SCALE GENOMIC DNA]</scope>
    <source>
        <strain evidence="11 12">DSM 24455</strain>
    </source>
</reference>
<keyword evidence="12" id="KW-1185">Reference proteome</keyword>
<evidence type="ECO:0000259" key="10">
    <source>
        <dbReference type="Pfam" id="PF13382"/>
    </source>
</evidence>
<dbReference type="PANTHER" id="PTHR11113:SF2">
    <property type="entry name" value="ADENINE DEAMINASE"/>
    <property type="match status" value="1"/>
</dbReference>
<dbReference type="CDD" id="cd01295">
    <property type="entry name" value="AdeC"/>
    <property type="match status" value="1"/>
</dbReference>
<comment type="cofactor">
    <cofactor evidence="1 8">
        <name>Mn(2+)</name>
        <dbReference type="ChEBI" id="CHEBI:29035"/>
    </cofactor>
</comment>
<dbReference type="NCBIfam" id="TIGR01178">
    <property type="entry name" value="ade"/>
    <property type="match status" value="1"/>
</dbReference>
<evidence type="ECO:0000256" key="4">
    <source>
        <dbReference type="ARBA" id="ARBA00022801"/>
    </source>
</evidence>
<keyword evidence="4 8" id="KW-0378">Hydrolase</keyword>
<dbReference type="InterPro" id="IPR006679">
    <property type="entry name" value="Adenine_deam"/>
</dbReference>
<dbReference type="Proteomes" id="UP000295325">
    <property type="component" value="Unassembled WGS sequence"/>
</dbReference>
<evidence type="ECO:0000256" key="1">
    <source>
        <dbReference type="ARBA" id="ARBA00001936"/>
    </source>
</evidence>
<dbReference type="GO" id="GO:0000034">
    <property type="term" value="F:adenine deaminase activity"/>
    <property type="evidence" value="ECO:0007669"/>
    <property type="project" value="UniProtKB-UniRule"/>
</dbReference>
<organism evidence="11 12">
    <name type="scientific">Fonticella tunisiensis</name>
    <dbReference type="NCBI Taxonomy" id="1096341"/>
    <lineage>
        <taxon>Bacteria</taxon>
        <taxon>Bacillati</taxon>
        <taxon>Bacillota</taxon>
        <taxon>Clostridia</taxon>
        <taxon>Eubacteriales</taxon>
        <taxon>Clostridiaceae</taxon>
        <taxon>Fonticella</taxon>
    </lineage>
</organism>
<comment type="catalytic activity">
    <reaction evidence="6 8">
        <text>adenine + H2O + H(+) = hypoxanthine + NH4(+)</text>
        <dbReference type="Rhea" id="RHEA:23688"/>
        <dbReference type="ChEBI" id="CHEBI:15377"/>
        <dbReference type="ChEBI" id="CHEBI:15378"/>
        <dbReference type="ChEBI" id="CHEBI:16708"/>
        <dbReference type="ChEBI" id="CHEBI:17368"/>
        <dbReference type="ChEBI" id="CHEBI:28938"/>
        <dbReference type="EC" id="3.5.4.2"/>
    </reaction>
</comment>
<dbReference type="InterPro" id="IPR011059">
    <property type="entry name" value="Metal-dep_hydrolase_composite"/>
</dbReference>
<dbReference type="InterPro" id="IPR006680">
    <property type="entry name" value="Amidohydro-rel"/>
</dbReference>
<dbReference type="InterPro" id="IPR026912">
    <property type="entry name" value="Adenine_deam_C"/>
</dbReference>
<dbReference type="Pfam" id="PF01979">
    <property type="entry name" value="Amidohydro_1"/>
    <property type="match status" value="1"/>
</dbReference>
<dbReference type="Gene3D" id="2.30.40.10">
    <property type="entry name" value="Urease, subunit C, domain 1"/>
    <property type="match status" value="1"/>
</dbReference>
<evidence type="ECO:0000256" key="5">
    <source>
        <dbReference type="ARBA" id="ARBA00023211"/>
    </source>
</evidence>
<evidence type="ECO:0000256" key="8">
    <source>
        <dbReference type="HAMAP-Rule" id="MF_01518"/>
    </source>
</evidence>
<dbReference type="InterPro" id="IPR032466">
    <property type="entry name" value="Metal_Hydrolase"/>
</dbReference>